<dbReference type="KEGG" id="vg:26798003"/>
<keyword evidence="2" id="KW-1185">Reference proteome</keyword>
<dbReference type="RefSeq" id="YP_009227091.1">
    <property type="nucleotide sequence ID" value="NC_029121.1"/>
</dbReference>
<dbReference type="GeneID" id="26798003"/>
<gene>
    <name evidence="1" type="ORF">Bp8pC_184</name>
</gene>
<evidence type="ECO:0000313" key="2">
    <source>
        <dbReference type="Proteomes" id="UP000030232"/>
    </source>
</evidence>
<organism evidence="1 2">
    <name type="scientific">Bacillus phage Bp8p-C</name>
    <dbReference type="NCBI Taxonomy" id="1445810"/>
    <lineage>
        <taxon>Viruses</taxon>
        <taxon>Duplodnaviria</taxon>
        <taxon>Heunggongvirae</taxon>
        <taxon>Uroviricota</taxon>
        <taxon>Caudoviricetes</taxon>
        <taxon>Herelleviridae</taxon>
        <taxon>Bastillevirinae</taxon>
        <taxon>Agatevirus</taxon>
        <taxon>Agatevirus Bp8pC</taxon>
    </lineage>
</organism>
<accession>A0A0A0PIZ6</accession>
<reference evidence="1 2" key="1">
    <citation type="journal article" date="2015" name="Appl. Environ. Microbiol.">
        <title>Effects of actin-like proteins encoded by two Bacillus pumilus phages on unstable lysogeny, revealed by genomic analysis.</title>
        <authorList>
            <person name="Yuan Y."/>
            <person name="Peng Q."/>
            <person name="Wu D."/>
            <person name="Kou Z."/>
            <person name="Wu Y."/>
            <person name="Liu P."/>
            <person name="Gao M."/>
        </authorList>
    </citation>
    <scope>NUCLEOTIDE SEQUENCE [LARGE SCALE GENOMIC DNA]</scope>
</reference>
<name>A0A0A0PIZ6_9CAUD</name>
<dbReference type="EMBL" id="KJ010547">
    <property type="protein sequence ID" value="AHJ87614.1"/>
    <property type="molecule type" value="Genomic_DNA"/>
</dbReference>
<evidence type="ECO:0000313" key="1">
    <source>
        <dbReference type="EMBL" id="AHJ87614.1"/>
    </source>
</evidence>
<proteinExistence type="predicted"/>
<dbReference type="Proteomes" id="UP000030232">
    <property type="component" value="Segment"/>
</dbReference>
<protein>
    <submittedName>
        <fullName evidence="1">Uncharacterized protein</fullName>
    </submittedName>
</protein>
<sequence length="65" mass="7299">MGELAFIYAKLTTGKTVYLTQQEIDAIKEYDSNYGDGTINNTLTIERLGILEDTKDNIYACFLQG</sequence>